<dbReference type="GO" id="GO:0003700">
    <property type="term" value="F:DNA-binding transcription factor activity"/>
    <property type="evidence" value="ECO:0007669"/>
    <property type="project" value="TreeGrafter"/>
</dbReference>
<dbReference type="PANTHER" id="PTHR30136:SF7">
    <property type="entry name" value="HTH-TYPE TRANSCRIPTIONAL REGULATOR KDGR-RELATED"/>
    <property type="match status" value="1"/>
</dbReference>
<dbReference type="Gene3D" id="3.30.450.40">
    <property type="match status" value="1"/>
</dbReference>
<proteinExistence type="predicted"/>
<dbReference type="GO" id="GO:0045892">
    <property type="term" value="P:negative regulation of DNA-templated transcription"/>
    <property type="evidence" value="ECO:0007669"/>
    <property type="project" value="TreeGrafter"/>
</dbReference>
<dbReference type="PANTHER" id="PTHR30136">
    <property type="entry name" value="HELIX-TURN-HELIX TRANSCRIPTIONAL REGULATOR, ICLR FAMILY"/>
    <property type="match status" value="1"/>
</dbReference>
<evidence type="ECO:0000313" key="3">
    <source>
        <dbReference type="Proteomes" id="UP000295493"/>
    </source>
</evidence>
<gene>
    <name evidence="2" type="ORF">EV664_11027</name>
</gene>
<dbReference type="Proteomes" id="UP000295493">
    <property type="component" value="Unassembled WGS sequence"/>
</dbReference>
<name>A0A4R6FIB7_9SPHN</name>
<protein>
    <submittedName>
        <fullName evidence="2">IclR family transcriptional regulator</fullName>
    </submittedName>
</protein>
<dbReference type="InterPro" id="IPR029016">
    <property type="entry name" value="GAF-like_dom_sf"/>
</dbReference>
<accession>A0A4R6FIB7</accession>
<comment type="caution">
    <text evidence="2">The sequence shown here is derived from an EMBL/GenBank/DDBJ whole genome shotgun (WGS) entry which is preliminary data.</text>
</comment>
<dbReference type="InterPro" id="IPR050707">
    <property type="entry name" value="HTH_MetabolicPath_Reg"/>
</dbReference>
<feature type="domain" description="IclR-ED" evidence="1">
    <location>
        <begin position="24"/>
        <end position="202"/>
    </location>
</feature>
<reference evidence="2 3" key="1">
    <citation type="submission" date="2019-03" db="EMBL/GenBank/DDBJ databases">
        <title>Genomic Encyclopedia of Type Strains, Phase IV (KMG-IV): sequencing the most valuable type-strain genomes for metagenomic binning, comparative biology and taxonomic classification.</title>
        <authorList>
            <person name="Goeker M."/>
        </authorList>
    </citation>
    <scope>NUCLEOTIDE SEQUENCE [LARGE SCALE GENOMIC DNA]</scope>
    <source>
        <strain evidence="2 3">DSM 25059</strain>
    </source>
</reference>
<dbReference type="AlphaFoldDB" id="A0A4R6FIB7"/>
<dbReference type="GO" id="GO:0003677">
    <property type="term" value="F:DNA binding"/>
    <property type="evidence" value="ECO:0007669"/>
    <property type="project" value="TreeGrafter"/>
</dbReference>
<dbReference type="EMBL" id="SNWD01000010">
    <property type="protein sequence ID" value="TDN80235.1"/>
    <property type="molecule type" value="Genomic_DNA"/>
</dbReference>
<dbReference type="SUPFAM" id="SSF55781">
    <property type="entry name" value="GAF domain-like"/>
    <property type="match status" value="1"/>
</dbReference>
<dbReference type="InterPro" id="IPR014757">
    <property type="entry name" value="Tscrpt_reg_IclR_C"/>
</dbReference>
<keyword evidence="3" id="KW-1185">Reference proteome</keyword>
<sequence length="206" mass="22445">MLQVLEDMHYISRDPTGCYSLTNRLFALSMRQPPIRDLLSLAFPLMTGLSEEAGQSCHLAVSSGTEMVVIARVEAPGLLGFTVRVGYRRPLHQSASGLTLLAFEPTRRQAQMIDEIGTINDAEARKALIAELRDIREAGFIVRESGVINGIVDMSAPIIAARETRAALTIPYASGEGAKLDRETTRDLLIRTARAISHALEGTAIE</sequence>
<organism evidence="2 3">
    <name type="scientific">Stakelama pacifica</name>
    <dbReference type="NCBI Taxonomy" id="517720"/>
    <lineage>
        <taxon>Bacteria</taxon>
        <taxon>Pseudomonadati</taxon>
        <taxon>Pseudomonadota</taxon>
        <taxon>Alphaproteobacteria</taxon>
        <taxon>Sphingomonadales</taxon>
        <taxon>Sphingomonadaceae</taxon>
        <taxon>Stakelama</taxon>
    </lineage>
</organism>
<dbReference type="PROSITE" id="PS51078">
    <property type="entry name" value="ICLR_ED"/>
    <property type="match status" value="1"/>
</dbReference>
<dbReference type="Pfam" id="PF01614">
    <property type="entry name" value="IclR_C"/>
    <property type="match status" value="1"/>
</dbReference>
<evidence type="ECO:0000259" key="1">
    <source>
        <dbReference type="PROSITE" id="PS51078"/>
    </source>
</evidence>
<evidence type="ECO:0000313" key="2">
    <source>
        <dbReference type="EMBL" id="TDN80235.1"/>
    </source>
</evidence>